<dbReference type="EMBL" id="JAHXZJ010002609">
    <property type="protein sequence ID" value="KAH0540041.1"/>
    <property type="molecule type" value="Genomic_DNA"/>
</dbReference>
<gene>
    <name evidence="1" type="ORF">KQX54_011623</name>
</gene>
<dbReference type="AlphaFoldDB" id="A0AAV7I0W4"/>
<evidence type="ECO:0000313" key="1">
    <source>
        <dbReference type="EMBL" id="KAH0540041.1"/>
    </source>
</evidence>
<comment type="caution">
    <text evidence="1">The sequence shown here is derived from an EMBL/GenBank/DDBJ whole genome shotgun (WGS) entry which is preliminary data.</text>
</comment>
<keyword evidence="2" id="KW-1185">Reference proteome</keyword>
<proteinExistence type="predicted"/>
<accession>A0AAV7I0W4</accession>
<dbReference type="Proteomes" id="UP000826195">
    <property type="component" value="Unassembled WGS sequence"/>
</dbReference>
<reference evidence="1 2" key="1">
    <citation type="journal article" date="2021" name="J. Hered.">
        <title>A chromosome-level genome assembly of the parasitoid wasp, Cotesia glomerata (Hymenoptera: Braconidae).</title>
        <authorList>
            <person name="Pinto B.J."/>
            <person name="Weis J.J."/>
            <person name="Gamble T."/>
            <person name="Ode P.J."/>
            <person name="Paul R."/>
            <person name="Zaspel J.M."/>
        </authorList>
    </citation>
    <scope>NUCLEOTIDE SEQUENCE [LARGE SCALE GENOMIC DNA]</scope>
    <source>
        <strain evidence="1">CgM1</strain>
    </source>
</reference>
<protein>
    <submittedName>
        <fullName evidence="1">Uncharacterized protein</fullName>
    </submittedName>
</protein>
<organism evidence="1 2">
    <name type="scientific">Cotesia glomerata</name>
    <name type="common">Lepidopteran parasitic wasp</name>
    <name type="synonym">Apanteles glomeratus</name>
    <dbReference type="NCBI Taxonomy" id="32391"/>
    <lineage>
        <taxon>Eukaryota</taxon>
        <taxon>Metazoa</taxon>
        <taxon>Ecdysozoa</taxon>
        <taxon>Arthropoda</taxon>
        <taxon>Hexapoda</taxon>
        <taxon>Insecta</taxon>
        <taxon>Pterygota</taxon>
        <taxon>Neoptera</taxon>
        <taxon>Endopterygota</taxon>
        <taxon>Hymenoptera</taxon>
        <taxon>Apocrita</taxon>
        <taxon>Ichneumonoidea</taxon>
        <taxon>Braconidae</taxon>
        <taxon>Microgastrinae</taxon>
        <taxon>Cotesia</taxon>
    </lineage>
</organism>
<sequence length="221" mass="25857">MQDVTSSQQHCHNDSDFLLDPMVPDGDKMKISGGLFINDKKINISITDNISRCHEEDKENENLENNTENSWLYEDYNQEEVWFDAEESPLMCENSSDVHKEGQHNIHIADDNYRQPLCNCTSVSRGEALLMTLLLGVEESLTWKTITSILSMINTLFGKNVVPDSKYQLFKILHLNEDIISYHLFCDECLFYYGEKKNQILKDWFVRIVKMLIHHLIFRFL</sequence>
<name>A0AAV7I0W4_COTGL</name>
<evidence type="ECO:0000313" key="2">
    <source>
        <dbReference type="Proteomes" id="UP000826195"/>
    </source>
</evidence>